<name>A0A5M6IWL7_9PROT</name>
<dbReference type="RefSeq" id="WP_150041116.1">
    <property type="nucleotide sequence ID" value="NZ_OW485605.1"/>
</dbReference>
<accession>A0A5M6IWL7</accession>
<keyword evidence="2" id="KW-1185">Reference proteome</keyword>
<gene>
    <name evidence="1" type="ORF">F1189_12555</name>
</gene>
<dbReference type="Proteomes" id="UP000325255">
    <property type="component" value="Unassembled WGS sequence"/>
</dbReference>
<protein>
    <submittedName>
        <fullName evidence="1">Uncharacterized protein</fullName>
    </submittedName>
</protein>
<sequence length="110" mass="12149">MARWVAPKGMDAASRLADTILYPAMPWKLNVIAYGSDGLVARVDGSAVAAIIEGKLSDGRWHLYELNPEITFHAWFMDGPLPFDDEDIEEDLGIHDSQGVARVMEGFLTD</sequence>
<evidence type="ECO:0000313" key="2">
    <source>
        <dbReference type="Proteomes" id="UP000325255"/>
    </source>
</evidence>
<dbReference type="AlphaFoldDB" id="A0A5M6IWL7"/>
<organism evidence="1 2">
    <name type="scientific">Rhodovastum atsumiense</name>
    <dbReference type="NCBI Taxonomy" id="504468"/>
    <lineage>
        <taxon>Bacteria</taxon>
        <taxon>Pseudomonadati</taxon>
        <taxon>Pseudomonadota</taxon>
        <taxon>Alphaproteobacteria</taxon>
        <taxon>Acetobacterales</taxon>
        <taxon>Acetobacteraceae</taxon>
        <taxon>Rhodovastum</taxon>
    </lineage>
</organism>
<evidence type="ECO:0000313" key="1">
    <source>
        <dbReference type="EMBL" id="KAA5611858.1"/>
    </source>
</evidence>
<comment type="caution">
    <text evidence="1">The sequence shown here is derived from an EMBL/GenBank/DDBJ whole genome shotgun (WGS) entry which is preliminary data.</text>
</comment>
<proteinExistence type="predicted"/>
<reference evidence="1 2" key="1">
    <citation type="submission" date="2019-09" db="EMBL/GenBank/DDBJ databases">
        <title>Genome sequence of Rhodovastum atsumiense, a diverse member of the Acetobacteraceae family of non-sulfur purple photosynthetic bacteria.</title>
        <authorList>
            <person name="Meyer T."/>
            <person name="Kyndt J."/>
        </authorList>
    </citation>
    <scope>NUCLEOTIDE SEQUENCE [LARGE SCALE GENOMIC DNA]</scope>
    <source>
        <strain evidence="1 2">DSM 21279</strain>
    </source>
</reference>
<dbReference type="EMBL" id="VWPK01000017">
    <property type="protein sequence ID" value="KAA5611858.1"/>
    <property type="molecule type" value="Genomic_DNA"/>
</dbReference>